<dbReference type="InterPro" id="IPR007791">
    <property type="entry name" value="DjlA_N"/>
</dbReference>
<dbReference type="EMBL" id="JAOTJD010000003">
    <property type="protein sequence ID" value="MFD3262907.1"/>
    <property type="molecule type" value="Genomic_DNA"/>
</dbReference>
<sequence length="140" mass="14855">MTEAWTPGDRLQLDALVGGCALVAHADGWVTAEERRRLVARVQGLPALGLFGVDEAVQAFEALIDRFDKDPEDGEAVAEAAILRLRGRAGPAHLLVAAACSIAAADGGFDAEERAAILRICHLLDLEADAFDLLAARGRR</sequence>
<name>A0ABW6CIJ6_9CAUL</name>
<evidence type="ECO:0000313" key="3">
    <source>
        <dbReference type="Proteomes" id="UP001598130"/>
    </source>
</evidence>
<evidence type="ECO:0000313" key="2">
    <source>
        <dbReference type="EMBL" id="MFD3262907.1"/>
    </source>
</evidence>
<feature type="domain" description="Co-chaperone DjlA N-terminal" evidence="1">
    <location>
        <begin position="15"/>
        <end position="133"/>
    </location>
</feature>
<organism evidence="2 3">
    <name type="scientific">Phenylobacterium ferrooxidans</name>
    <dbReference type="NCBI Taxonomy" id="2982689"/>
    <lineage>
        <taxon>Bacteria</taxon>
        <taxon>Pseudomonadati</taxon>
        <taxon>Pseudomonadota</taxon>
        <taxon>Alphaproteobacteria</taxon>
        <taxon>Caulobacterales</taxon>
        <taxon>Caulobacteraceae</taxon>
        <taxon>Phenylobacterium</taxon>
    </lineage>
</organism>
<dbReference type="Proteomes" id="UP001598130">
    <property type="component" value="Unassembled WGS sequence"/>
</dbReference>
<accession>A0ABW6CIJ6</accession>
<keyword evidence="3" id="KW-1185">Reference proteome</keyword>
<protein>
    <submittedName>
        <fullName evidence="2">TerB family tellurite resistance protein</fullName>
    </submittedName>
</protein>
<dbReference type="Gene3D" id="1.10.3680.10">
    <property type="entry name" value="TerB-like"/>
    <property type="match status" value="1"/>
</dbReference>
<dbReference type="SUPFAM" id="SSF158682">
    <property type="entry name" value="TerB-like"/>
    <property type="match status" value="1"/>
</dbReference>
<proteinExistence type="predicted"/>
<dbReference type="Pfam" id="PF05099">
    <property type="entry name" value="TerB"/>
    <property type="match status" value="1"/>
</dbReference>
<dbReference type="CDD" id="cd07176">
    <property type="entry name" value="terB"/>
    <property type="match status" value="1"/>
</dbReference>
<comment type="caution">
    <text evidence="2">The sequence shown here is derived from an EMBL/GenBank/DDBJ whole genome shotgun (WGS) entry which is preliminary data.</text>
</comment>
<gene>
    <name evidence="2" type="ORF">OCL97_02880</name>
</gene>
<evidence type="ECO:0000259" key="1">
    <source>
        <dbReference type="Pfam" id="PF05099"/>
    </source>
</evidence>
<reference evidence="2 3" key="1">
    <citation type="submission" date="2022-09" db="EMBL/GenBank/DDBJ databases">
        <title>New species of Phenylobacterium.</title>
        <authorList>
            <person name="Mieszkin S."/>
        </authorList>
    </citation>
    <scope>NUCLEOTIDE SEQUENCE [LARGE SCALE GENOMIC DNA]</scope>
    <source>
        <strain evidence="2 3">HK31-G</strain>
    </source>
</reference>
<dbReference type="InterPro" id="IPR029024">
    <property type="entry name" value="TerB-like"/>
</dbReference>